<dbReference type="Gene3D" id="3.20.20.70">
    <property type="entry name" value="Aldolase class I"/>
    <property type="match status" value="1"/>
</dbReference>
<dbReference type="RefSeq" id="WP_144306689.1">
    <property type="nucleotide sequence ID" value="NZ_QMIF01000014.1"/>
</dbReference>
<dbReference type="OrthoDB" id="9781701at2"/>
<accession>A0A6P1ZDG4</accession>
<dbReference type="InterPro" id="IPR036732">
    <property type="entry name" value="AFP_Neu5c_C_sf"/>
</dbReference>
<feature type="domain" description="AFP-like" evidence="1">
    <location>
        <begin position="293"/>
        <end position="352"/>
    </location>
</feature>
<dbReference type="CDD" id="cd11615">
    <property type="entry name" value="SAF_NeuB_like"/>
    <property type="match status" value="1"/>
</dbReference>
<dbReference type="Pfam" id="PF03102">
    <property type="entry name" value="NeuB"/>
    <property type="match status" value="1"/>
</dbReference>
<sequence>MDRKITLDGFAVNDNSPCYVVAEIGLNHQGRLDIALQLMDAAAECGAHAVKFQKRDPRKLLTREFYEAPYPGEHSLGATYGEHREALELTAQDYAAILEHGRTLGITVFATPFDEPSADLLHELGMPFFKIASADLKNRPLQERVASFGKPVILSTGGGAMEDVRRAYGTLTASGVEVAILQCTACYPVRDLATMNLRVIDSYRRVFPCVVGLSDHECGVIMPLAAFGLGARIVEKHFTLDRTMRGPDHKASLEPAELAELTRSLRDAHTALGDGIKLPQTCEAPAMEKLSKKIVAARDLPAGHIISLDDLAYKSPGNGGLPPVDADAVLGRALTRGLGVDDAVTFDLLAPRREGV</sequence>
<dbReference type="SMART" id="SM00858">
    <property type="entry name" value="SAF"/>
    <property type="match status" value="1"/>
</dbReference>
<dbReference type="Pfam" id="PF08666">
    <property type="entry name" value="SAF"/>
    <property type="match status" value="1"/>
</dbReference>
<dbReference type="Proteomes" id="UP000434052">
    <property type="component" value="Unassembled WGS sequence"/>
</dbReference>
<protein>
    <submittedName>
        <fullName evidence="2">N-acetylneuraminate synthase</fullName>
    </submittedName>
</protein>
<proteinExistence type="predicted"/>
<dbReference type="PROSITE" id="PS50844">
    <property type="entry name" value="AFP_LIKE"/>
    <property type="match status" value="1"/>
</dbReference>
<name>A0A6P1ZDG4_9BACT</name>
<dbReference type="InterPro" id="IPR006190">
    <property type="entry name" value="SAF_AFP_Neu5Ac"/>
</dbReference>
<reference evidence="2 3" key="1">
    <citation type="submission" date="2018-06" db="EMBL/GenBank/DDBJ databases">
        <title>Complete genome of Desulfovibrio marinus P48SEP.</title>
        <authorList>
            <person name="Crispim J.S."/>
            <person name="Vidigal P.M.P."/>
            <person name="Silva L.C.F."/>
            <person name="Araujo L.C."/>
            <person name="Laguardia C.N."/>
            <person name="Dias R.S."/>
            <person name="Sousa M.P."/>
            <person name="Paula S.O."/>
            <person name="Silva C."/>
        </authorList>
    </citation>
    <scope>NUCLEOTIDE SEQUENCE [LARGE SCALE GENOMIC DNA]</scope>
    <source>
        <strain evidence="2 3">P48SEP</strain>
    </source>
</reference>
<dbReference type="AlphaFoldDB" id="A0A6P1ZDG4"/>
<evidence type="ECO:0000313" key="3">
    <source>
        <dbReference type="Proteomes" id="UP000434052"/>
    </source>
</evidence>
<dbReference type="Gene3D" id="3.90.1210.10">
    <property type="entry name" value="Antifreeze-like/N-acetylneuraminic acid synthase C-terminal domain"/>
    <property type="match status" value="1"/>
</dbReference>
<dbReference type="EMBL" id="QMIF01000014">
    <property type="protein sequence ID" value="TVM31786.1"/>
    <property type="molecule type" value="Genomic_DNA"/>
</dbReference>
<organism evidence="2 3">
    <name type="scientific">Oceanidesulfovibrio marinus</name>
    <dbReference type="NCBI Taxonomy" id="370038"/>
    <lineage>
        <taxon>Bacteria</taxon>
        <taxon>Pseudomonadati</taxon>
        <taxon>Thermodesulfobacteriota</taxon>
        <taxon>Desulfovibrionia</taxon>
        <taxon>Desulfovibrionales</taxon>
        <taxon>Desulfovibrionaceae</taxon>
        <taxon>Oceanidesulfovibrio</taxon>
    </lineage>
</organism>
<dbReference type="InterPro" id="IPR013132">
    <property type="entry name" value="PseI/NeuA/B-like_N"/>
</dbReference>
<dbReference type="InterPro" id="IPR057736">
    <property type="entry name" value="SAF_PseI/NeuA/NeuB"/>
</dbReference>
<dbReference type="InterPro" id="IPR013785">
    <property type="entry name" value="Aldolase_TIM"/>
</dbReference>
<dbReference type="PANTHER" id="PTHR42966:SF1">
    <property type="entry name" value="SIALIC ACID SYNTHASE"/>
    <property type="match status" value="1"/>
</dbReference>
<dbReference type="GO" id="GO:0016051">
    <property type="term" value="P:carbohydrate biosynthetic process"/>
    <property type="evidence" value="ECO:0007669"/>
    <property type="project" value="InterPro"/>
</dbReference>
<dbReference type="GO" id="GO:0047444">
    <property type="term" value="F:N-acylneuraminate-9-phosphate synthase activity"/>
    <property type="evidence" value="ECO:0007669"/>
    <property type="project" value="TreeGrafter"/>
</dbReference>
<dbReference type="SUPFAM" id="SSF51269">
    <property type="entry name" value="AFP III-like domain"/>
    <property type="match status" value="1"/>
</dbReference>
<evidence type="ECO:0000313" key="2">
    <source>
        <dbReference type="EMBL" id="TVM31786.1"/>
    </source>
</evidence>
<gene>
    <name evidence="2" type="ORF">DQK91_17495</name>
</gene>
<evidence type="ECO:0000259" key="1">
    <source>
        <dbReference type="PROSITE" id="PS50844"/>
    </source>
</evidence>
<dbReference type="SUPFAM" id="SSF51569">
    <property type="entry name" value="Aldolase"/>
    <property type="match status" value="1"/>
</dbReference>
<dbReference type="InterPro" id="IPR013974">
    <property type="entry name" value="SAF"/>
</dbReference>
<comment type="caution">
    <text evidence="2">The sequence shown here is derived from an EMBL/GenBank/DDBJ whole genome shotgun (WGS) entry which is preliminary data.</text>
</comment>
<dbReference type="InterPro" id="IPR051690">
    <property type="entry name" value="PseI-like"/>
</dbReference>
<dbReference type="PANTHER" id="PTHR42966">
    <property type="entry name" value="N-ACETYLNEURAMINATE SYNTHASE"/>
    <property type="match status" value="1"/>
</dbReference>